<gene>
    <name evidence="2" type="ORF">T4E_7434</name>
</gene>
<evidence type="ECO:0000313" key="2">
    <source>
        <dbReference type="EMBL" id="KRX90356.1"/>
    </source>
</evidence>
<dbReference type="Gene3D" id="1.20.1640.10">
    <property type="entry name" value="Multidrug efflux transporter AcrB transmembrane domain"/>
    <property type="match status" value="1"/>
</dbReference>
<sequence>MLALFDLAGWPLIEGGLCTLLAMLSLVFVSSHVASVFLRTVLLVVVLGLFHSLIVLPALFTLTHWPEKVADGSVSSVVMPNTVASLLATTS</sequence>
<name>A0A0V0XQR0_TRIPS</name>
<dbReference type="AlphaFoldDB" id="A0A0V0XQR0"/>
<protein>
    <submittedName>
        <fullName evidence="2">Uncharacterized protein</fullName>
    </submittedName>
</protein>
<proteinExistence type="predicted"/>
<dbReference type="InterPro" id="IPR051697">
    <property type="entry name" value="Patched_domain-protein"/>
</dbReference>
<dbReference type="SUPFAM" id="SSF82866">
    <property type="entry name" value="Multidrug efflux transporter AcrB transmembrane domain"/>
    <property type="match status" value="1"/>
</dbReference>
<feature type="transmembrane region" description="Helical" evidence="1">
    <location>
        <begin position="12"/>
        <end position="29"/>
    </location>
</feature>
<dbReference type="GO" id="GO:0018996">
    <property type="term" value="P:molting cycle, collagen and cuticulin-based cuticle"/>
    <property type="evidence" value="ECO:0007669"/>
    <property type="project" value="TreeGrafter"/>
</dbReference>
<keyword evidence="1" id="KW-1133">Transmembrane helix</keyword>
<dbReference type="EMBL" id="JYDU01000168">
    <property type="protein sequence ID" value="KRX90356.1"/>
    <property type="molecule type" value="Genomic_DNA"/>
</dbReference>
<dbReference type="PANTHER" id="PTHR10796:SF103">
    <property type="entry name" value="SSD DOMAIN-CONTAINING PROTEIN"/>
    <property type="match status" value="1"/>
</dbReference>
<keyword evidence="1" id="KW-0472">Membrane</keyword>
<dbReference type="GO" id="GO:0006897">
    <property type="term" value="P:endocytosis"/>
    <property type="evidence" value="ECO:0007669"/>
    <property type="project" value="TreeGrafter"/>
</dbReference>
<comment type="caution">
    <text evidence="2">The sequence shown here is derived from an EMBL/GenBank/DDBJ whole genome shotgun (WGS) entry which is preliminary data.</text>
</comment>
<keyword evidence="1" id="KW-0812">Transmembrane</keyword>
<dbReference type="GO" id="GO:0005886">
    <property type="term" value="C:plasma membrane"/>
    <property type="evidence" value="ECO:0007669"/>
    <property type="project" value="TreeGrafter"/>
</dbReference>
<feature type="transmembrane region" description="Helical" evidence="1">
    <location>
        <begin position="36"/>
        <end position="60"/>
    </location>
</feature>
<reference evidence="2 3" key="1">
    <citation type="submission" date="2015-01" db="EMBL/GenBank/DDBJ databases">
        <title>Evolution of Trichinella species and genotypes.</title>
        <authorList>
            <person name="Korhonen P.K."/>
            <person name="Edoardo P."/>
            <person name="Giuseppe L.R."/>
            <person name="Gasser R.B."/>
        </authorList>
    </citation>
    <scope>NUCLEOTIDE SEQUENCE [LARGE SCALE GENOMIC DNA]</scope>
    <source>
        <strain evidence="2">ISS141</strain>
    </source>
</reference>
<dbReference type="Proteomes" id="UP000054815">
    <property type="component" value="Unassembled WGS sequence"/>
</dbReference>
<accession>A0A0V0XQR0</accession>
<dbReference type="PANTHER" id="PTHR10796">
    <property type="entry name" value="PATCHED-RELATED"/>
    <property type="match status" value="1"/>
</dbReference>
<dbReference type="GO" id="GO:0030659">
    <property type="term" value="C:cytoplasmic vesicle membrane"/>
    <property type="evidence" value="ECO:0007669"/>
    <property type="project" value="TreeGrafter"/>
</dbReference>
<evidence type="ECO:0000256" key="1">
    <source>
        <dbReference type="SAM" id="Phobius"/>
    </source>
</evidence>
<organism evidence="2 3">
    <name type="scientific">Trichinella pseudospiralis</name>
    <name type="common">Parasitic roundworm</name>
    <dbReference type="NCBI Taxonomy" id="6337"/>
    <lineage>
        <taxon>Eukaryota</taxon>
        <taxon>Metazoa</taxon>
        <taxon>Ecdysozoa</taxon>
        <taxon>Nematoda</taxon>
        <taxon>Enoplea</taxon>
        <taxon>Dorylaimia</taxon>
        <taxon>Trichinellida</taxon>
        <taxon>Trichinellidae</taxon>
        <taxon>Trichinella</taxon>
    </lineage>
</organism>
<evidence type="ECO:0000313" key="3">
    <source>
        <dbReference type="Proteomes" id="UP000054815"/>
    </source>
</evidence>